<proteinExistence type="predicted"/>
<dbReference type="InterPro" id="IPR012337">
    <property type="entry name" value="RNaseH-like_sf"/>
</dbReference>
<dbReference type="Pfam" id="PF01609">
    <property type="entry name" value="DDE_Tnp_1"/>
    <property type="match status" value="1"/>
</dbReference>
<dbReference type="OrthoDB" id="58819at2"/>
<dbReference type="AlphaFoldDB" id="A0A553UEG8"/>
<feature type="domain" description="Transposase IS4-like" evidence="1">
    <location>
        <begin position="142"/>
        <end position="289"/>
    </location>
</feature>
<reference evidence="2 3" key="1">
    <citation type="submission" date="2019-07" db="EMBL/GenBank/DDBJ databases">
        <title>Deinococcus detaillus sp. nov., isolated from humus soil in Antarctica.</title>
        <authorList>
            <person name="Zhang K."/>
        </authorList>
    </citation>
    <scope>NUCLEOTIDE SEQUENCE [LARGE SCALE GENOMIC DNA]</scope>
    <source>
        <strain evidence="2 3">H1</strain>
    </source>
</reference>
<dbReference type="EMBL" id="VKDB01000072">
    <property type="protein sequence ID" value="TSA78605.1"/>
    <property type="molecule type" value="Genomic_DNA"/>
</dbReference>
<organism evidence="2 3">
    <name type="scientific">Deinococcus detaillensis</name>
    <dbReference type="NCBI Taxonomy" id="2592048"/>
    <lineage>
        <taxon>Bacteria</taxon>
        <taxon>Thermotogati</taxon>
        <taxon>Deinococcota</taxon>
        <taxon>Deinococci</taxon>
        <taxon>Deinococcales</taxon>
        <taxon>Deinococcaceae</taxon>
        <taxon>Deinococcus</taxon>
    </lineage>
</organism>
<dbReference type="SUPFAM" id="SSF53098">
    <property type="entry name" value="Ribonuclease H-like"/>
    <property type="match status" value="1"/>
</dbReference>
<dbReference type="InterPro" id="IPR002559">
    <property type="entry name" value="Transposase_11"/>
</dbReference>
<dbReference type="GO" id="GO:0004803">
    <property type="term" value="F:transposase activity"/>
    <property type="evidence" value="ECO:0007669"/>
    <property type="project" value="InterPro"/>
</dbReference>
<name>A0A553UEG8_9DEIO</name>
<dbReference type="GO" id="GO:0003677">
    <property type="term" value="F:DNA binding"/>
    <property type="evidence" value="ECO:0007669"/>
    <property type="project" value="InterPro"/>
</dbReference>
<sequence>MTSLQVCFVSHFPEYRKNQVDLLALLVLALIQAKDVRHAALAERCCGNAQTASVIRRIERFFDGHPVCPLDVARLVLALLPDSKRREFIVDRTNWKLGLMDVNALVLAINWRGVAVPLLFELLPHGGNSDTDTRLILLGQALTLLDCCDVATIYGDRECIGQEWIEGLAARGLPITVRLRVDTRIDSLPASDWLSDHQPNTKGIVLNDVVIYGLPMNVVLTRTDQGEPLIVASNAMAASRILKGYRKRWKIECLFRALKSKGFKLENTHMTLRSHVARLLCLLTLAYLWSVLVGIDQDKVLKKHGRPAWSVVTLGLRSLVRACSRQLGTLTDELLNLLQLWTPHQKAQGENVGY</sequence>
<evidence type="ECO:0000313" key="3">
    <source>
        <dbReference type="Proteomes" id="UP000316092"/>
    </source>
</evidence>
<dbReference type="RefSeq" id="WP_143722324.1">
    <property type="nucleotide sequence ID" value="NZ_VKDB01000072.1"/>
</dbReference>
<dbReference type="Gene3D" id="3.90.350.10">
    <property type="entry name" value="Transposase Inhibitor Protein From Tn5, Chain A, domain 1"/>
    <property type="match status" value="1"/>
</dbReference>
<dbReference type="Proteomes" id="UP000316092">
    <property type="component" value="Unassembled WGS sequence"/>
</dbReference>
<dbReference type="GO" id="GO:0006313">
    <property type="term" value="P:DNA transposition"/>
    <property type="evidence" value="ECO:0007669"/>
    <property type="project" value="InterPro"/>
</dbReference>
<comment type="caution">
    <text evidence="2">The sequence shown here is derived from an EMBL/GenBank/DDBJ whole genome shotgun (WGS) entry which is preliminary data.</text>
</comment>
<evidence type="ECO:0000313" key="2">
    <source>
        <dbReference type="EMBL" id="TSA78605.1"/>
    </source>
</evidence>
<accession>A0A553UEG8</accession>
<evidence type="ECO:0000259" key="1">
    <source>
        <dbReference type="Pfam" id="PF01609"/>
    </source>
</evidence>
<gene>
    <name evidence="2" type="ORF">FNU79_18850</name>
</gene>
<keyword evidence="3" id="KW-1185">Reference proteome</keyword>
<protein>
    <submittedName>
        <fullName evidence="2">Transposase</fullName>
    </submittedName>
</protein>